<gene>
    <name evidence="8" type="ORF">B5V51_1484</name>
</gene>
<dbReference type="STRING" id="7102.A0A2A4JIL7"/>
<dbReference type="PANTHER" id="PTHR21411:SF0">
    <property type="entry name" value="REGULATORY PROTEIN ZESTE"/>
    <property type="match status" value="1"/>
</dbReference>
<dbReference type="PANTHER" id="PTHR21411">
    <property type="entry name" value="APONTIC"/>
    <property type="match status" value="1"/>
</dbReference>
<dbReference type="EMBL" id="NWSH01001295">
    <property type="protein sequence ID" value="PCG71811.1"/>
    <property type="molecule type" value="Genomic_DNA"/>
</dbReference>
<comment type="function">
    <text evidence="5">Involved in transvection phenomena (= synapsis-dependent gene expression), where the synaptic pairing of chromosomes carrying genes with which zeste interacts influences the expression of these genes. Zeste binds to DNA and stimulates transcription from a nearby promoter.</text>
</comment>
<evidence type="ECO:0000256" key="3">
    <source>
        <dbReference type="ARBA" id="ARBA00023015"/>
    </source>
</evidence>
<comment type="caution">
    <text evidence="8">The sequence shown here is derived from an EMBL/GenBank/DDBJ whole genome shotgun (WGS) entry which is preliminary data.</text>
</comment>
<comment type="subunit">
    <text evidence="1">Self-associates forming complexes of several hundred monomers.</text>
</comment>
<reference evidence="8" key="1">
    <citation type="submission" date="2017-09" db="EMBL/GenBank/DDBJ databases">
        <title>Contemporary evolution of a Lepidopteran species, Heliothis virescens, in response to modern agricultural practices.</title>
        <authorList>
            <person name="Fritz M.L."/>
            <person name="Deyonke A.M."/>
            <person name="Papanicolaou A."/>
            <person name="Micinski S."/>
            <person name="Westbrook J."/>
            <person name="Gould F."/>
        </authorList>
    </citation>
    <scope>NUCLEOTIDE SEQUENCE [LARGE SCALE GENOMIC DNA]</scope>
    <source>
        <strain evidence="8">HvINT-</strain>
        <tissue evidence="8">Whole body</tissue>
    </source>
</reference>
<dbReference type="AlphaFoldDB" id="A0A2A4JIL7"/>
<proteinExistence type="predicted"/>
<feature type="compositionally biased region" description="Polar residues" evidence="6">
    <location>
        <begin position="166"/>
        <end position="185"/>
    </location>
</feature>
<evidence type="ECO:0000256" key="1">
    <source>
        <dbReference type="ARBA" id="ARBA00011764"/>
    </source>
</evidence>
<sequence>MEPKKHVFSPLERKHFLDILKKYSTFIENKDTDGATLKTKNEAWSRITAEYNASPLASKQATTKQLRRLWINTKQRQREALTKERQHRLSTGGGPSISDAVIDPDVSMVAPALIVGIDNAVDSDVVEDLQSQLTASMEIENTTSYYVLPDVTPAISLEEPVENLQPEPSTSQMSQPSITTIPSGRSANNRTVLVKNNIIEQEYKDRYVRATEKHDMEMLILKQQLREAKAKADLAELIFKEKLNSAGQASN</sequence>
<dbReference type="InterPro" id="IPR028002">
    <property type="entry name" value="Myb_DNA-bind_5"/>
</dbReference>
<keyword evidence="4" id="KW-0804">Transcription</keyword>
<evidence type="ECO:0000256" key="5">
    <source>
        <dbReference type="ARBA" id="ARBA00025466"/>
    </source>
</evidence>
<protein>
    <recommendedName>
        <fullName evidence="2">Regulatory protein zeste</fullName>
    </recommendedName>
</protein>
<feature type="region of interest" description="Disordered" evidence="6">
    <location>
        <begin position="77"/>
        <end position="97"/>
    </location>
</feature>
<evidence type="ECO:0000256" key="4">
    <source>
        <dbReference type="ARBA" id="ARBA00023163"/>
    </source>
</evidence>
<name>A0A2A4JIL7_HELVI</name>
<keyword evidence="3" id="KW-0805">Transcription regulation</keyword>
<accession>A0A2A4JIL7</accession>
<evidence type="ECO:0000256" key="6">
    <source>
        <dbReference type="SAM" id="MobiDB-lite"/>
    </source>
</evidence>
<organism evidence="8">
    <name type="scientific">Heliothis virescens</name>
    <name type="common">Tobacco budworm moth</name>
    <dbReference type="NCBI Taxonomy" id="7102"/>
    <lineage>
        <taxon>Eukaryota</taxon>
        <taxon>Metazoa</taxon>
        <taxon>Ecdysozoa</taxon>
        <taxon>Arthropoda</taxon>
        <taxon>Hexapoda</taxon>
        <taxon>Insecta</taxon>
        <taxon>Pterygota</taxon>
        <taxon>Neoptera</taxon>
        <taxon>Endopterygota</taxon>
        <taxon>Lepidoptera</taxon>
        <taxon>Glossata</taxon>
        <taxon>Ditrysia</taxon>
        <taxon>Noctuoidea</taxon>
        <taxon>Noctuidae</taxon>
        <taxon>Heliothinae</taxon>
        <taxon>Heliothis</taxon>
    </lineage>
</organism>
<feature type="region of interest" description="Disordered" evidence="6">
    <location>
        <begin position="162"/>
        <end position="185"/>
    </location>
</feature>
<feature type="domain" description="Myb/SANT-like DNA-binding" evidence="7">
    <location>
        <begin position="5"/>
        <end position="82"/>
    </location>
</feature>
<evidence type="ECO:0000256" key="2">
    <source>
        <dbReference type="ARBA" id="ARBA00016807"/>
    </source>
</evidence>
<evidence type="ECO:0000259" key="7">
    <source>
        <dbReference type="Pfam" id="PF13873"/>
    </source>
</evidence>
<dbReference type="Pfam" id="PF13873">
    <property type="entry name" value="Myb_DNA-bind_5"/>
    <property type="match status" value="1"/>
</dbReference>
<evidence type="ECO:0000313" key="8">
    <source>
        <dbReference type="EMBL" id="PCG71811.1"/>
    </source>
</evidence>